<accession>A0A7J5UKR1</accession>
<dbReference type="GO" id="GO:0004497">
    <property type="term" value="F:monooxygenase activity"/>
    <property type="evidence" value="ECO:0007669"/>
    <property type="project" value="UniProtKB-KW"/>
</dbReference>
<dbReference type="InterPro" id="IPR023753">
    <property type="entry name" value="FAD/NAD-binding_dom"/>
</dbReference>
<dbReference type="GO" id="GO:0004148">
    <property type="term" value="F:dihydrolipoyl dehydrogenase (NADH) activity"/>
    <property type="evidence" value="ECO:0007669"/>
    <property type="project" value="TreeGrafter"/>
</dbReference>
<feature type="binding site" evidence="5">
    <location>
        <begin position="149"/>
        <end position="151"/>
    </location>
    <ligand>
        <name>FAD</name>
        <dbReference type="ChEBI" id="CHEBI:57692"/>
    </ligand>
</feature>
<feature type="binding site" evidence="5">
    <location>
        <position position="275"/>
    </location>
    <ligand>
        <name>NAD(+)</name>
        <dbReference type="ChEBI" id="CHEBI:57540"/>
    </ligand>
</feature>
<comment type="caution">
    <text evidence="9">The sequence shown here is derived from an EMBL/GenBank/DDBJ whole genome shotgun (WGS) entry which is preliminary data.</text>
</comment>
<organism evidence="9 10">
    <name type="scientific">Georgenia thermotolerans</name>
    <dbReference type="NCBI Taxonomy" id="527326"/>
    <lineage>
        <taxon>Bacteria</taxon>
        <taxon>Bacillati</taxon>
        <taxon>Actinomycetota</taxon>
        <taxon>Actinomycetes</taxon>
        <taxon>Micrococcales</taxon>
        <taxon>Bogoriellaceae</taxon>
        <taxon>Georgenia</taxon>
    </lineage>
</organism>
<feature type="binding site" evidence="5">
    <location>
        <position position="319"/>
    </location>
    <ligand>
        <name>FAD</name>
        <dbReference type="ChEBI" id="CHEBI:57692"/>
    </ligand>
</feature>
<evidence type="ECO:0000256" key="5">
    <source>
        <dbReference type="PIRSR" id="PIRSR000350-3"/>
    </source>
</evidence>
<dbReference type="Proteomes" id="UP000451860">
    <property type="component" value="Unassembled WGS sequence"/>
</dbReference>
<dbReference type="InterPro" id="IPR004099">
    <property type="entry name" value="Pyr_nucl-diS_OxRdtase_dimer"/>
</dbReference>
<evidence type="ECO:0000256" key="6">
    <source>
        <dbReference type="PIRSR" id="PIRSR000350-4"/>
    </source>
</evidence>
<sequence length="485" mass="51053">MSEAASDQTVDVVVIGAGAVGEVAAGYVRQGGLSVALVEQALVGGECSYYACMPSKALLRPGQAVAAARAVGGTDTAVTGPLDASAVLARRTTFTHDWDDSSQVRWAVGEGVDVVRGTARLAGEREVVVADADGEERRLRARHAVVLATGSTPSTPPIPGLERTRHWTTRDATSADHVPPRLVVIGAGVAGCELALAYVRLGAAVTVVARSQVLPMYPFRAGGMVARGLSLAGADVRTEVETTSIERPDGPDEPAIIRLSDGHTMVAEEVLVATGRRPRTRGLGLETIGLDVPDGRPLEVDDSGRVTALADGWLYAVGDVTGRAPLTHQGKYAARMTGDAIVARARGEAADPRPWSPYAATADHAAVPQVVFTDPELAQVGLTEREARERGHRVRTAEVDLYDVAGASILADHYSGWAQLVIDDERDVVLGAIFVGQDVAELLHAATIAVVGEVPLDRLWHAVPAYPTLSEAWLKLLEVDRARTA</sequence>
<evidence type="ECO:0000313" key="9">
    <source>
        <dbReference type="EMBL" id="KAE8762861.1"/>
    </source>
</evidence>
<dbReference type="InterPro" id="IPR001100">
    <property type="entry name" value="Pyr_nuc-diS_OxRdtase"/>
</dbReference>
<dbReference type="EMBL" id="WHJE01000116">
    <property type="protein sequence ID" value="KAE8762861.1"/>
    <property type="molecule type" value="Genomic_DNA"/>
</dbReference>
<dbReference type="RefSeq" id="WP_152202901.1">
    <property type="nucleotide sequence ID" value="NZ_VUKF01000020.1"/>
</dbReference>
<keyword evidence="4 5" id="KW-0520">NAD</keyword>
<dbReference type="Gene3D" id="3.50.50.60">
    <property type="entry name" value="FAD/NAD(P)-binding domain"/>
    <property type="match status" value="2"/>
</dbReference>
<feature type="binding site" evidence="5">
    <location>
        <position position="56"/>
    </location>
    <ligand>
        <name>FAD</name>
        <dbReference type="ChEBI" id="CHEBI:57692"/>
    </ligand>
</feature>
<dbReference type="InterPro" id="IPR016156">
    <property type="entry name" value="FAD/NAD-linked_Rdtase_dimer_sf"/>
</dbReference>
<name>A0A7J5UKR1_9MICO</name>
<dbReference type="Gene3D" id="3.30.390.30">
    <property type="match status" value="1"/>
</dbReference>
<dbReference type="PANTHER" id="PTHR22912">
    <property type="entry name" value="DISULFIDE OXIDOREDUCTASE"/>
    <property type="match status" value="1"/>
</dbReference>
<comment type="similarity">
    <text evidence="1">Belongs to the class-I pyridine nucleotide-disulfide oxidoreductase family.</text>
</comment>
<feature type="domain" description="FAD/NAD(P)-binding" evidence="8">
    <location>
        <begin position="11"/>
        <end position="329"/>
    </location>
</feature>
<comment type="cofactor">
    <cofactor evidence="5">
        <name>FAD</name>
        <dbReference type="ChEBI" id="CHEBI:57692"/>
    </cofactor>
    <text evidence="5">Binds 1 FAD per subunit.</text>
</comment>
<evidence type="ECO:0000256" key="3">
    <source>
        <dbReference type="ARBA" id="ARBA00022827"/>
    </source>
</evidence>
<keyword evidence="5" id="KW-0547">Nucleotide-binding</keyword>
<keyword evidence="10" id="KW-1185">Reference proteome</keyword>
<evidence type="ECO:0000256" key="1">
    <source>
        <dbReference type="ARBA" id="ARBA00007532"/>
    </source>
</evidence>
<dbReference type="PRINTS" id="PR00411">
    <property type="entry name" value="PNDRDTASEI"/>
</dbReference>
<evidence type="ECO:0000313" key="10">
    <source>
        <dbReference type="Proteomes" id="UP000451860"/>
    </source>
</evidence>
<dbReference type="PIRSF" id="PIRSF000350">
    <property type="entry name" value="Mercury_reductase_MerA"/>
    <property type="match status" value="1"/>
</dbReference>
<feature type="disulfide bond" description="Redox-active" evidence="6">
    <location>
        <begin position="47"/>
        <end position="52"/>
    </location>
</feature>
<dbReference type="SUPFAM" id="SSF55424">
    <property type="entry name" value="FAD/NAD-linked reductases, dimerisation (C-terminal) domain"/>
    <property type="match status" value="1"/>
</dbReference>
<dbReference type="OrthoDB" id="9800167at2"/>
<proteinExistence type="inferred from homology"/>
<dbReference type="InterPro" id="IPR050151">
    <property type="entry name" value="Class-I_Pyr_Nuc-Dis_Oxidored"/>
</dbReference>
<feature type="domain" description="Pyridine nucleotide-disulphide oxidoreductase dimerisation" evidence="7">
    <location>
        <begin position="367"/>
        <end position="474"/>
    </location>
</feature>
<keyword evidence="2" id="KW-0285">Flavoprotein</keyword>
<keyword evidence="3 5" id="KW-0274">FAD</keyword>
<keyword evidence="9" id="KW-0503">Monooxygenase</keyword>
<protein>
    <submittedName>
        <fullName evidence="9">SidA/IucD/PvdA family monooxygenase</fullName>
    </submittedName>
</protein>
<dbReference type="PRINTS" id="PR00368">
    <property type="entry name" value="FADPNR"/>
</dbReference>
<evidence type="ECO:0000259" key="8">
    <source>
        <dbReference type="Pfam" id="PF07992"/>
    </source>
</evidence>
<evidence type="ECO:0000259" key="7">
    <source>
        <dbReference type="Pfam" id="PF02852"/>
    </source>
</evidence>
<keyword evidence="9" id="KW-0560">Oxidoreductase</keyword>
<feature type="binding site" evidence="5">
    <location>
        <begin position="186"/>
        <end position="193"/>
    </location>
    <ligand>
        <name>NAD(+)</name>
        <dbReference type="ChEBI" id="CHEBI:57540"/>
    </ligand>
</feature>
<gene>
    <name evidence="9" type="ORF">GB883_17145</name>
</gene>
<dbReference type="GO" id="GO:0050660">
    <property type="term" value="F:flavin adenine dinucleotide binding"/>
    <property type="evidence" value="ECO:0007669"/>
    <property type="project" value="TreeGrafter"/>
</dbReference>
<dbReference type="InterPro" id="IPR036188">
    <property type="entry name" value="FAD/NAD-bd_sf"/>
</dbReference>
<evidence type="ECO:0000256" key="2">
    <source>
        <dbReference type="ARBA" id="ARBA00022630"/>
    </source>
</evidence>
<dbReference type="SUPFAM" id="SSF51905">
    <property type="entry name" value="FAD/NAD(P)-binding domain"/>
    <property type="match status" value="1"/>
</dbReference>
<dbReference type="PANTHER" id="PTHR22912:SF151">
    <property type="entry name" value="DIHYDROLIPOYL DEHYDROGENASE, MITOCHONDRIAL"/>
    <property type="match status" value="1"/>
</dbReference>
<dbReference type="GO" id="GO:0006103">
    <property type="term" value="P:2-oxoglutarate metabolic process"/>
    <property type="evidence" value="ECO:0007669"/>
    <property type="project" value="TreeGrafter"/>
</dbReference>
<evidence type="ECO:0000256" key="4">
    <source>
        <dbReference type="ARBA" id="ARBA00023027"/>
    </source>
</evidence>
<dbReference type="AlphaFoldDB" id="A0A7J5UKR1"/>
<reference evidence="9 10" key="1">
    <citation type="submission" date="2019-10" db="EMBL/GenBank/DDBJ databases">
        <title>Georgenia wutianyii sp. nov. and Georgenia yuyongxinii sp. nov. isolated from plateau pika (Ochotona curzoniae) in the Qinghai-Tibet plateau of China.</title>
        <authorList>
            <person name="Tian Z."/>
        </authorList>
    </citation>
    <scope>NUCLEOTIDE SEQUENCE [LARGE SCALE GENOMIC DNA]</scope>
    <source>
        <strain evidence="9 10">DSM 21501</strain>
    </source>
</reference>
<dbReference type="Pfam" id="PF07992">
    <property type="entry name" value="Pyr_redox_2"/>
    <property type="match status" value="1"/>
</dbReference>
<dbReference type="Pfam" id="PF02852">
    <property type="entry name" value="Pyr_redox_dim"/>
    <property type="match status" value="1"/>
</dbReference>